<evidence type="ECO:0000313" key="4">
    <source>
        <dbReference type="EMBL" id="MBJ6371108.1"/>
    </source>
</evidence>
<dbReference type="Pfam" id="PF00106">
    <property type="entry name" value="adh_short"/>
    <property type="match status" value="1"/>
</dbReference>
<comment type="caution">
    <text evidence="4">The sequence shown here is derived from an EMBL/GenBank/DDBJ whole genome shotgun (WGS) entry which is preliminary data.</text>
</comment>
<keyword evidence="2" id="KW-0560">Oxidoreductase</keyword>
<dbReference type="InterPro" id="IPR036291">
    <property type="entry name" value="NAD(P)-bd_dom_sf"/>
</dbReference>
<accession>A0A8J7J8W9</accession>
<comment type="similarity">
    <text evidence="1 3">Belongs to the short-chain dehydrogenases/reductases (SDR) family.</text>
</comment>
<dbReference type="PRINTS" id="PR00081">
    <property type="entry name" value="GDHRDH"/>
</dbReference>
<evidence type="ECO:0000256" key="1">
    <source>
        <dbReference type="ARBA" id="ARBA00006484"/>
    </source>
</evidence>
<organism evidence="4 5">
    <name type="scientific">Sedimentitalea arenosa</name>
    <dbReference type="NCBI Taxonomy" id="2798803"/>
    <lineage>
        <taxon>Bacteria</taxon>
        <taxon>Pseudomonadati</taxon>
        <taxon>Pseudomonadota</taxon>
        <taxon>Alphaproteobacteria</taxon>
        <taxon>Rhodobacterales</taxon>
        <taxon>Paracoccaceae</taxon>
        <taxon>Sedimentitalea</taxon>
    </lineage>
</organism>
<dbReference type="PANTHER" id="PTHR43115">
    <property type="entry name" value="DEHYDROGENASE/REDUCTASE SDR FAMILY MEMBER 11"/>
    <property type="match status" value="1"/>
</dbReference>
<evidence type="ECO:0000256" key="2">
    <source>
        <dbReference type="ARBA" id="ARBA00023002"/>
    </source>
</evidence>
<dbReference type="InterPro" id="IPR002347">
    <property type="entry name" value="SDR_fam"/>
</dbReference>
<sequence>MGRLNGQRAWITGGGTGTGAGAARALAASGAEIILSGRRTDALQQMVESIEAEGGVARAEPLDVSDATAVAEVAARIGTVNILVANAGLNVPDRGLDVLQVEGWQKVVNVNLNGTFHPVHAVLPGMRAAGSGLIILISSWAGRYVGTLTGAAYNATKRAVLALNETINLEEGGNGIRATAILPGEVATDILKSRPKPPSQADISRMLQIEDLAETVRFVAEMPPHVCLNEIVISPTWNRFYRGFNEIDAS</sequence>
<reference evidence="4" key="1">
    <citation type="submission" date="2020-12" db="EMBL/GenBank/DDBJ databases">
        <title>Sedimentitalea sp. nov., isolated from sand in Incheon.</title>
        <authorList>
            <person name="Kim W."/>
        </authorList>
    </citation>
    <scope>NUCLEOTIDE SEQUENCE</scope>
    <source>
        <strain evidence="4">CAU 1593</strain>
    </source>
</reference>
<dbReference type="CDD" id="cd05233">
    <property type="entry name" value="SDR_c"/>
    <property type="match status" value="1"/>
</dbReference>
<dbReference type="PRINTS" id="PR00080">
    <property type="entry name" value="SDRFAMILY"/>
</dbReference>
<dbReference type="SUPFAM" id="SSF51735">
    <property type="entry name" value="NAD(P)-binding Rossmann-fold domains"/>
    <property type="match status" value="1"/>
</dbReference>
<gene>
    <name evidence="4" type="ORF">JF290_06180</name>
</gene>
<evidence type="ECO:0000313" key="5">
    <source>
        <dbReference type="Proteomes" id="UP000619079"/>
    </source>
</evidence>
<dbReference type="RefSeq" id="WP_199023887.1">
    <property type="nucleotide sequence ID" value="NZ_JAELVR010000003.1"/>
</dbReference>
<dbReference type="GO" id="GO:0016491">
    <property type="term" value="F:oxidoreductase activity"/>
    <property type="evidence" value="ECO:0007669"/>
    <property type="project" value="UniProtKB-KW"/>
</dbReference>
<dbReference type="EMBL" id="JAELVR010000003">
    <property type="protein sequence ID" value="MBJ6371108.1"/>
    <property type="molecule type" value="Genomic_DNA"/>
</dbReference>
<dbReference type="AlphaFoldDB" id="A0A8J7J8W9"/>
<proteinExistence type="inferred from homology"/>
<keyword evidence="5" id="KW-1185">Reference proteome</keyword>
<evidence type="ECO:0000256" key="3">
    <source>
        <dbReference type="RuleBase" id="RU000363"/>
    </source>
</evidence>
<name>A0A8J7J8W9_9RHOB</name>
<protein>
    <submittedName>
        <fullName evidence="4">SDR family NAD(P)-dependent oxidoreductase</fullName>
    </submittedName>
</protein>
<dbReference type="Proteomes" id="UP000619079">
    <property type="component" value="Unassembled WGS sequence"/>
</dbReference>
<dbReference type="Gene3D" id="3.40.50.720">
    <property type="entry name" value="NAD(P)-binding Rossmann-like Domain"/>
    <property type="match status" value="1"/>
</dbReference>
<dbReference type="PANTHER" id="PTHR43115:SF4">
    <property type="entry name" value="DEHYDROGENASE_REDUCTASE SDR FAMILY MEMBER 11"/>
    <property type="match status" value="1"/>
</dbReference>